<dbReference type="RefSeq" id="WP_119957669.1">
    <property type="nucleotide sequence ID" value="NZ_JAJBLY010000067.1"/>
</dbReference>
<organism evidence="6 7">
    <name type="scientific">Longicatena caecimuris</name>
    <dbReference type="NCBI Taxonomy" id="1796635"/>
    <lineage>
        <taxon>Bacteria</taxon>
        <taxon>Bacillati</taxon>
        <taxon>Bacillota</taxon>
        <taxon>Erysipelotrichia</taxon>
        <taxon>Erysipelotrichales</taxon>
        <taxon>Erysipelotrichaceae</taxon>
        <taxon>Longicatena</taxon>
    </lineage>
</organism>
<dbReference type="GO" id="GO:0006352">
    <property type="term" value="P:DNA-templated transcription initiation"/>
    <property type="evidence" value="ECO:0007669"/>
    <property type="project" value="InterPro"/>
</dbReference>
<comment type="caution">
    <text evidence="6">The sequence shown here is derived from an EMBL/GenBank/DDBJ whole genome shotgun (WGS) entry which is preliminary data.</text>
</comment>
<keyword evidence="4" id="KW-0804">Transcription</keyword>
<dbReference type="Gene3D" id="1.10.10.10">
    <property type="entry name" value="Winged helix-like DNA-binding domain superfamily/Winged helix DNA-binding domain"/>
    <property type="match status" value="1"/>
</dbReference>
<keyword evidence="3" id="KW-0238">DNA-binding</keyword>
<keyword evidence="2" id="KW-0731">Sigma factor</keyword>
<evidence type="ECO:0000313" key="6">
    <source>
        <dbReference type="EMBL" id="TCU57110.1"/>
    </source>
</evidence>
<dbReference type="InterPro" id="IPR013249">
    <property type="entry name" value="RNA_pol_sigma70_r4_t2"/>
</dbReference>
<name>A0A4R3T6P4_9FIRM</name>
<evidence type="ECO:0000256" key="4">
    <source>
        <dbReference type="ARBA" id="ARBA00023163"/>
    </source>
</evidence>
<dbReference type="NCBIfam" id="TIGR02937">
    <property type="entry name" value="sigma70-ECF"/>
    <property type="match status" value="1"/>
</dbReference>
<protein>
    <submittedName>
        <fullName evidence="6">RNA polymerase sigma factor (Sigma-70 family)</fullName>
    </submittedName>
</protein>
<dbReference type="InterPro" id="IPR013324">
    <property type="entry name" value="RNA_pol_sigma_r3/r4-like"/>
</dbReference>
<keyword evidence="1" id="KW-0805">Transcription regulation</keyword>
<evidence type="ECO:0000256" key="3">
    <source>
        <dbReference type="ARBA" id="ARBA00023125"/>
    </source>
</evidence>
<gene>
    <name evidence="6" type="ORF">EDD61_11911</name>
</gene>
<keyword evidence="7" id="KW-1185">Reference proteome</keyword>
<dbReference type="PANTHER" id="PTHR43133:SF8">
    <property type="entry name" value="RNA POLYMERASE SIGMA FACTOR HI_1459-RELATED"/>
    <property type="match status" value="1"/>
</dbReference>
<accession>A0A4R3T6P4</accession>
<dbReference type="EMBL" id="SMBP01000019">
    <property type="protein sequence ID" value="TCU57110.1"/>
    <property type="molecule type" value="Genomic_DNA"/>
</dbReference>
<dbReference type="Pfam" id="PF08281">
    <property type="entry name" value="Sigma70_r4_2"/>
    <property type="match status" value="1"/>
</dbReference>
<dbReference type="InterPro" id="IPR039425">
    <property type="entry name" value="RNA_pol_sigma-70-like"/>
</dbReference>
<proteinExistence type="predicted"/>
<evidence type="ECO:0000259" key="5">
    <source>
        <dbReference type="Pfam" id="PF08281"/>
    </source>
</evidence>
<feature type="domain" description="RNA polymerase sigma factor 70 region 4 type 2" evidence="5">
    <location>
        <begin position="80"/>
        <end position="132"/>
    </location>
</feature>
<evidence type="ECO:0000313" key="7">
    <source>
        <dbReference type="Proteomes" id="UP000295773"/>
    </source>
</evidence>
<dbReference type="Proteomes" id="UP000295773">
    <property type="component" value="Unassembled WGS sequence"/>
</dbReference>
<reference evidence="6 7" key="1">
    <citation type="submission" date="2019-03" db="EMBL/GenBank/DDBJ databases">
        <title>Genomic Encyclopedia of Type Strains, Phase IV (KMG-IV): sequencing the most valuable type-strain genomes for metagenomic binning, comparative biology and taxonomic classification.</title>
        <authorList>
            <person name="Goeker M."/>
        </authorList>
    </citation>
    <scope>NUCLEOTIDE SEQUENCE [LARGE SCALE GENOMIC DNA]</scope>
    <source>
        <strain evidence="6 7">DSM 29481</strain>
    </source>
</reference>
<dbReference type="GO" id="GO:0016987">
    <property type="term" value="F:sigma factor activity"/>
    <property type="evidence" value="ECO:0007669"/>
    <property type="project" value="UniProtKB-KW"/>
</dbReference>
<evidence type="ECO:0000256" key="2">
    <source>
        <dbReference type="ARBA" id="ARBA00023082"/>
    </source>
</evidence>
<dbReference type="InterPro" id="IPR036388">
    <property type="entry name" value="WH-like_DNA-bd_sf"/>
</dbReference>
<dbReference type="AlphaFoldDB" id="A0A4R3T6P4"/>
<sequence>MKKATSLEEEKQLTFDCYCKRVLKHEAIDIQRNNQYMNSVQTSFSELSQEQLGTLCTYDEYSTDYSLFKVLEYDIAVRDELLAEALQELPEKKRDIVLLSYFLEYSDIEIAQLLNSVRRTVNDQRNKALKDLKKRMEDKKHEQE</sequence>
<evidence type="ECO:0000256" key="1">
    <source>
        <dbReference type="ARBA" id="ARBA00023015"/>
    </source>
</evidence>
<dbReference type="InterPro" id="IPR014284">
    <property type="entry name" value="RNA_pol_sigma-70_dom"/>
</dbReference>
<dbReference type="SUPFAM" id="SSF88659">
    <property type="entry name" value="Sigma3 and sigma4 domains of RNA polymerase sigma factors"/>
    <property type="match status" value="1"/>
</dbReference>
<dbReference type="GO" id="GO:0003677">
    <property type="term" value="F:DNA binding"/>
    <property type="evidence" value="ECO:0007669"/>
    <property type="project" value="UniProtKB-KW"/>
</dbReference>
<dbReference type="PANTHER" id="PTHR43133">
    <property type="entry name" value="RNA POLYMERASE ECF-TYPE SIGMA FACTO"/>
    <property type="match status" value="1"/>
</dbReference>